<sequence length="101" mass="11026">MPIDLVIDEREGSSATTKTSSTADGISAGDPTSQDPVSPLKLMVSPRLPLQCLSTLMSLCVYVYCYIYIYTFDTVLTCDVCQMHASCVTSMRCRCPDLSGR</sequence>
<gene>
    <name evidence="3" type="ORF">LSH36_118g07077</name>
</gene>
<keyword evidence="2" id="KW-0812">Transmembrane</keyword>
<name>A0AAD9JYN4_9ANNE</name>
<reference evidence="3" key="1">
    <citation type="journal article" date="2023" name="Mol. Biol. Evol.">
        <title>Third-Generation Sequencing Reveals the Adaptive Role of the Epigenome in Three Deep-Sea Polychaetes.</title>
        <authorList>
            <person name="Perez M."/>
            <person name="Aroh O."/>
            <person name="Sun Y."/>
            <person name="Lan Y."/>
            <person name="Juniper S.K."/>
            <person name="Young C.R."/>
            <person name="Angers B."/>
            <person name="Qian P.Y."/>
        </authorList>
    </citation>
    <scope>NUCLEOTIDE SEQUENCE</scope>
    <source>
        <strain evidence="3">P08H-3</strain>
    </source>
</reference>
<keyword evidence="2" id="KW-0472">Membrane</keyword>
<feature type="compositionally biased region" description="Low complexity" evidence="1">
    <location>
        <begin position="13"/>
        <end position="23"/>
    </location>
</feature>
<evidence type="ECO:0000256" key="2">
    <source>
        <dbReference type="SAM" id="Phobius"/>
    </source>
</evidence>
<feature type="region of interest" description="Disordered" evidence="1">
    <location>
        <begin position="1"/>
        <end position="36"/>
    </location>
</feature>
<feature type="transmembrane region" description="Helical" evidence="2">
    <location>
        <begin position="48"/>
        <end position="69"/>
    </location>
</feature>
<accession>A0AAD9JYN4</accession>
<dbReference type="Proteomes" id="UP001208570">
    <property type="component" value="Unassembled WGS sequence"/>
</dbReference>
<protein>
    <submittedName>
        <fullName evidence="3">Uncharacterized protein</fullName>
    </submittedName>
</protein>
<comment type="caution">
    <text evidence="3">The sequence shown here is derived from an EMBL/GenBank/DDBJ whole genome shotgun (WGS) entry which is preliminary data.</text>
</comment>
<dbReference type="AlphaFoldDB" id="A0AAD9JYN4"/>
<dbReference type="EMBL" id="JAODUP010000118">
    <property type="protein sequence ID" value="KAK2161361.1"/>
    <property type="molecule type" value="Genomic_DNA"/>
</dbReference>
<evidence type="ECO:0000313" key="4">
    <source>
        <dbReference type="Proteomes" id="UP001208570"/>
    </source>
</evidence>
<proteinExistence type="predicted"/>
<keyword evidence="2" id="KW-1133">Transmembrane helix</keyword>
<keyword evidence="4" id="KW-1185">Reference proteome</keyword>
<organism evidence="3 4">
    <name type="scientific">Paralvinella palmiformis</name>
    <dbReference type="NCBI Taxonomy" id="53620"/>
    <lineage>
        <taxon>Eukaryota</taxon>
        <taxon>Metazoa</taxon>
        <taxon>Spiralia</taxon>
        <taxon>Lophotrochozoa</taxon>
        <taxon>Annelida</taxon>
        <taxon>Polychaeta</taxon>
        <taxon>Sedentaria</taxon>
        <taxon>Canalipalpata</taxon>
        <taxon>Terebellida</taxon>
        <taxon>Terebelliformia</taxon>
        <taxon>Alvinellidae</taxon>
        <taxon>Paralvinella</taxon>
    </lineage>
</organism>
<evidence type="ECO:0000256" key="1">
    <source>
        <dbReference type="SAM" id="MobiDB-lite"/>
    </source>
</evidence>
<evidence type="ECO:0000313" key="3">
    <source>
        <dbReference type="EMBL" id="KAK2161361.1"/>
    </source>
</evidence>